<evidence type="ECO:0000313" key="8">
    <source>
        <dbReference type="Proteomes" id="UP000294257"/>
    </source>
</evidence>
<feature type="DNA-binding region" description="OmpR/PhoB-type" evidence="5">
    <location>
        <begin position="1"/>
        <end position="91"/>
    </location>
</feature>
<proteinExistence type="inferred from homology"/>
<dbReference type="InterPro" id="IPR016032">
    <property type="entry name" value="Sig_transdc_resp-reg_C-effctor"/>
</dbReference>
<dbReference type="PANTHER" id="PTHR35807">
    <property type="entry name" value="TRANSCRIPTIONAL REGULATOR REDD-RELATED"/>
    <property type="match status" value="1"/>
</dbReference>
<dbReference type="SUPFAM" id="SSF52540">
    <property type="entry name" value="P-loop containing nucleoside triphosphate hydrolases"/>
    <property type="match status" value="1"/>
</dbReference>
<dbReference type="Pfam" id="PF00486">
    <property type="entry name" value="Trans_reg_C"/>
    <property type="match status" value="1"/>
</dbReference>
<dbReference type="InterPro" id="IPR051677">
    <property type="entry name" value="AfsR-DnrI-RedD_regulator"/>
</dbReference>
<dbReference type="PANTHER" id="PTHR35807:SF1">
    <property type="entry name" value="TRANSCRIPTIONAL REGULATOR REDD"/>
    <property type="match status" value="1"/>
</dbReference>
<evidence type="ECO:0000313" key="7">
    <source>
        <dbReference type="EMBL" id="RZS43099.1"/>
    </source>
</evidence>
<dbReference type="Pfam" id="PF03704">
    <property type="entry name" value="BTAD"/>
    <property type="match status" value="1"/>
</dbReference>
<dbReference type="EMBL" id="SGWQ01000002">
    <property type="protein sequence ID" value="RZS43099.1"/>
    <property type="molecule type" value="Genomic_DNA"/>
</dbReference>
<evidence type="ECO:0000256" key="4">
    <source>
        <dbReference type="ARBA" id="ARBA00023163"/>
    </source>
</evidence>
<dbReference type="GO" id="GO:0003677">
    <property type="term" value="F:DNA binding"/>
    <property type="evidence" value="ECO:0007669"/>
    <property type="project" value="UniProtKB-UniRule"/>
</dbReference>
<dbReference type="Proteomes" id="UP000294257">
    <property type="component" value="Unassembled WGS sequence"/>
</dbReference>
<comment type="caution">
    <text evidence="7">The sequence shown here is derived from an EMBL/GenBank/DDBJ whole genome shotgun (WGS) entry which is preliminary data.</text>
</comment>
<gene>
    <name evidence="7" type="ORF">EV193_10275</name>
</gene>
<dbReference type="GO" id="GO:0000160">
    <property type="term" value="P:phosphorelay signal transduction system"/>
    <property type="evidence" value="ECO:0007669"/>
    <property type="project" value="InterPro"/>
</dbReference>
<evidence type="ECO:0000256" key="5">
    <source>
        <dbReference type="PROSITE-ProRule" id="PRU01091"/>
    </source>
</evidence>
<evidence type="ECO:0000256" key="1">
    <source>
        <dbReference type="ARBA" id="ARBA00005820"/>
    </source>
</evidence>
<dbReference type="SMART" id="SM00862">
    <property type="entry name" value="Trans_reg_C"/>
    <property type="match status" value="1"/>
</dbReference>
<feature type="domain" description="OmpR/PhoB-type" evidence="6">
    <location>
        <begin position="1"/>
        <end position="91"/>
    </location>
</feature>
<keyword evidence="3 5" id="KW-0238">DNA-binding</keyword>
<dbReference type="SMART" id="SM01043">
    <property type="entry name" value="BTAD"/>
    <property type="match status" value="1"/>
</dbReference>
<protein>
    <submittedName>
        <fullName evidence="7">DNA-binding SARP family transcriptional activator</fullName>
    </submittedName>
</protein>
<comment type="similarity">
    <text evidence="1">Belongs to the AfsR/DnrI/RedD regulatory family.</text>
</comment>
<dbReference type="SUPFAM" id="SSF48452">
    <property type="entry name" value="TPR-like"/>
    <property type="match status" value="1"/>
</dbReference>
<dbReference type="InterPro" id="IPR011990">
    <property type="entry name" value="TPR-like_helical_dom_sf"/>
</dbReference>
<dbReference type="PROSITE" id="PS51755">
    <property type="entry name" value="OMPR_PHOB"/>
    <property type="match status" value="1"/>
</dbReference>
<dbReference type="GO" id="GO:0006355">
    <property type="term" value="P:regulation of DNA-templated transcription"/>
    <property type="evidence" value="ECO:0007669"/>
    <property type="project" value="InterPro"/>
</dbReference>
<dbReference type="PRINTS" id="PR00364">
    <property type="entry name" value="DISEASERSIST"/>
</dbReference>
<dbReference type="Gene3D" id="1.25.40.10">
    <property type="entry name" value="Tetratricopeptide repeat domain"/>
    <property type="match status" value="1"/>
</dbReference>
<sequence length="460" mass="49725">MEFRLLGPVELHDGGRIVELGPSKQRCVLAALLSQTGRPVPTDMLIDRVWGQSPPAEPRNTLYSYLARIRRLLRGTGVEVRRSNRGYVITASPDQVDLCRFTRVAEQAGPVPLARMDAALREWRGTPLDGLSGDWVTVVRDCSHRKRVRLLTTWADAAVDAGQAAEVVERVESALDDHPHAEPLIAACLRALRAEGRVAEALEHYERARARLRDDLGERLGPKLRELHGQLLRARPASTAVPLPAAPPAQLPAPPCGFVGRTDHLAELDTVLSQRLAAVVLHGPAGIGKTALAATWAHRTAARFPDGQLYADLRDRPPLDVLSAFLRALGEPAGADVAGTFRAAVTGRRLLVLIDNASAVDQVLPLLPPDDSGSLAVITSRRPLSAPGTRQLAVEPLRLDEAVAVLVDRLGEHRVDPAAAEDLAERCGRFPLPLRIAASTLHDQPGRTLADYVRGAADVH</sequence>
<evidence type="ECO:0000256" key="3">
    <source>
        <dbReference type="ARBA" id="ARBA00023125"/>
    </source>
</evidence>
<dbReference type="RefSeq" id="WP_130342995.1">
    <property type="nucleotide sequence ID" value="NZ_SGWQ01000002.1"/>
</dbReference>
<accession>A0A4Q7L0V5</accession>
<organism evidence="7 8">
    <name type="scientific">Herbihabitans rhizosphaerae</name>
    <dbReference type="NCBI Taxonomy" id="1872711"/>
    <lineage>
        <taxon>Bacteria</taxon>
        <taxon>Bacillati</taxon>
        <taxon>Actinomycetota</taxon>
        <taxon>Actinomycetes</taxon>
        <taxon>Pseudonocardiales</taxon>
        <taxon>Pseudonocardiaceae</taxon>
        <taxon>Herbihabitans</taxon>
    </lineage>
</organism>
<dbReference type="InterPro" id="IPR036388">
    <property type="entry name" value="WH-like_DNA-bd_sf"/>
</dbReference>
<dbReference type="InterPro" id="IPR027417">
    <property type="entry name" value="P-loop_NTPase"/>
</dbReference>
<reference evidence="7 8" key="1">
    <citation type="submission" date="2019-02" db="EMBL/GenBank/DDBJ databases">
        <title>Genomic Encyclopedia of Type Strains, Phase IV (KMG-IV): sequencing the most valuable type-strain genomes for metagenomic binning, comparative biology and taxonomic classification.</title>
        <authorList>
            <person name="Goeker M."/>
        </authorList>
    </citation>
    <scope>NUCLEOTIDE SEQUENCE [LARGE SCALE GENOMIC DNA]</scope>
    <source>
        <strain evidence="7 8">DSM 101727</strain>
    </source>
</reference>
<keyword evidence="8" id="KW-1185">Reference proteome</keyword>
<keyword evidence="2" id="KW-0805">Transcription regulation</keyword>
<dbReference type="SUPFAM" id="SSF46894">
    <property type="entry name" value="C-terminal effector domain of the bipartite response regulators"/>
    <property type="match status" value="1"/>
</dbReference>
<dbReference type="Gene3D" id="1.10.10.10">
    <property type="entry name" value="Winged helix-like DNA-binding domain superfamily/Winged helix DNA-binding domain"/>
    <property type="match status" value="1"/>
</dbReference>
<dbReference type="InterPro" id="IPR001867">
    <property type="entry name" value="OmpR/PhoB-type_DNA-bd"/>
</dbReference>
<evidence type="ECO:0000259" key="6">
    <source>
        <dbReference type="PROSITE" id="PS51755"/>
    </source>
</evidence>
<keyword evidence="4" id="KW-0804">Transcription</keyword>
<name>A0A4Q7L0V5_9PSEU</name>
<dbReference type="Gene3D" id="3.40.50.300">
    <property type="entry name" value="P-loop containing nucleotide triphosphate hydrolases"/>
    <property type="match status" value="1"/>
</dbReference>
<dbReference type="AlphaFoldDB" id="A0A4Q7L0V5"/>
<dbReference type="InterPro" id="IPR005158">
    <property type="entry name" value="BTAD"/>
</dbReference>
<evidence type="ECO:0000256" key="2">
    <source>
        <dbReference type="ARBA" id="ARBA00023015"/>
    </source>
</evidence>
<dbReference type="OrthoDB" id="4569961at2"/>